<gene>
    <name evidence="3" type="ORF">J2TS6_54450</name>
</gene>
<dbReference type="EMBL" id="BORQ01000009">
    <property type="protein sequence ID" value="GIO34304.1"/>
    <property type="molecule type" value="Genomic_DNA"/>
</dbReference>
<dbReference type="PANTHER" id="PTHR31126">
    <property type="entry name" value="TYROSINE-PROTEIN PHOSPHATASE"/>
    <property type="match status" value="1"/>
</dbReference>
<protein>
    <submittedName>
        <fullName evidence="3">Protein-tyrosine-phosphatase</fullName>
    </submittedName>
</protein>
<dbReference type="Gene3D" id="3.90.190.10">
    <property type="entry name" value="Protein tyrosine phosphatase superfamily"/>
    <property type="match status" value="1"/>
</dbReference>
<dbReference type="SUPFAM" id="SSF52799">
    <property type="entry name" value="(Phosphotyrosine protein) phosphatases II"/>
    <property type="match status" value="1"/>
</dbReference>
<dbReference type="PANTHER" id="PTHR31126:SF1">
    <property type="entry name" value="TYROSINE SPECIFIC PROTEIN PHOSPHATASES DOMAIN-CONTAINING PROTEIN"/>
    <property type="match status" value="1"/>
</dbReference>
<evidence type="ECO:0000313" key="3">
    <source>
        <dbReference type="EMBL" id="GIO34304.1"/>
    </source>
</evidence>
<sequence>MMKKTALLGAAFFLTVSPLGAAMAEANEVPHTNTVSVQHHAKQGAFTGATVERAKNGALTIHWKTSADLGPVKVYWSTEPDGGWKELARTYSSYGGLHTADPNPGSRVYFKIKGGNGSEIKTAERLLPLQGATNFRDLGGYRTADGKTVKWGKLFRSDELAGLTKADITFLQKSGLKTVIDYRTDDEVKQKPDPAIQGVTYVRNPVFGQSGSGTDIFAYMAAGEFDKMGKPGDVLIAANRDMVDHPEAYKKLFDMMLDPATTAFVQHCTAGKDRTGLGSALMLLALGVPKETVVQDFLLSNQYREGYNKAAVDAMVKQFQLTDENAIEIIQALMDVRPEYMNAAFNEMVKKYGSIQAFLEKGIGLSAAEQSKLKKMYLE</sequence>
<comment type="caution">
    <text evidence="3">The sequence shown here is derived from an EMBL/GenBank/DDBJ whole genome shotgun (WGS) entry which is preliminary data.</text>
</comment>
<comment type="similarity">
    <text evidence="1">Belongs to the protein-tyrosine phosphatase family.</text>
</comment>
<dbReference type="InterPro" id="IPR026893">
    <property type="entry name" value="Tyr/Ser_Pase_IphP-type"/>
</dbReference>
<dbReference type="Pfam" id="PF13350">
    <property type="entry name" value="Y_phosphatase3"/>
    <property type="match status" value="1"/>
</dbReference>
<dbReference type="InterPro" id="IPR029021">
    <property type="entry name" value="Prot-tyrosine_phosphatase-like"/>
</dbReference>
<dbReference type="AlphaFoldDB" id="A0A919XM71"/>
<evidence type="ECO:0000313" key="4">
    <source>
        <dbReference type="Proteomes" id="UP000679779"/>
    </source>
</evidence>
<proteinExistence type="inferred from homology"/>
<feature type="chain" id="PRO_5038385845" evidence="2">
    <location>
        <begin position="22"/>
        <end position="379"/>
    </location>
</feature>
<reference evidence="3" key="1">
    <citation type="submission" date="2021-03" db="EMBL/GenBank/DDBJ databases">
        <title>Antimicrobial resistance genes in bacteria isolated from Japanese honey, and their potential for conferring macrolide and lincosamide resistance in the American foulbrood pathogen Paenibacillus larvae.</title>
        <authorList>
            <person name="Okamoto M."/>
            <person name="Kumagai M."/>
            <person name="Kanamori H."/>
            <person name="Takamatsu D."/>
        </authorList>
    </citation>
    <scope>NUCLEOTIDE SEQUENCE</scope>
    <source>
        <strain evidence="3">J2TS6</strain>
    </source>
</reference>
<evidence type="ECO:0000256" key="2">
    <source>
        <dbReference type="SAM" id="SignalP"/>
    </source>
</evidence>
<organism evidence="3 4">
    <name type="scientific">Paenibacillus albilobatus</name>
    <dbReference type="NCBI Taxonomy" id="2716884"/>
    <lineage>
        <taxon>Bacteria</taxon>
        <taxon>Bacillati</taxon>
        <taxon>Bacillota</taxon>
        <taxon>Bacilli</taxon>
        <taxon>Bacillales</taxon>
        <taxon>Paenibacillaceae</taxon>
        <taxon>Paenibacillus</taxon>
    </lineage>
</organism>
<keyword evidence="4" id="KW-1185">Reference proteome</keyword>
<feature type="signal peptide" evidence="2">
    <location>
        <begin position="1"/>
        <end position="21"/>
    </location>
</feature>
<dbReference type="Proteomes" id="UP000679779">
    <property type="component" value="Unassembled WGS sequence"/>
</dbReference>
<name>A0A919XM71_9BACL</name>
<evidence type="ECO:0000256" key="1">
    <source>
        <dbReference type="ARBA" id="ARBA00009580"/>
    </source>
</evidence>
<accession>A0A919XM71</accession>
<keyword evidence="2" id="KW-0732">Signal</keyword>
<dbReference type="RefSeq" id="WP_160044580.1">
    <property type="nucleotide sequence ID" value="NZ_BORQ01000009.1"/>
</dbReference>
<dbReference type="GO" id="GO:0004721">
    <property type="term" value="F:phosphoprotein phosphatase activity"/>
    <property type="evidence" value="ECO:0007669"/>
    <property type="project" value="InterPro"/>
</dbReference>